<sequence>MAAAPEPGSEEFCRYTSKKCWNRRALKRNGELHNLCEFHRQKANRNQRRLEKKRKDVASAASATVVEPSTAMPPRVTVHTSMPVRSPYDVPHHGVYAAYGPQQSSPMYKRPAPVMTHMSPYDHQPRIKYEPEHYYEARHKMQRTSYDRPPTPPSPMSALPPLPSRPTLSGRAGMHSHMLPSIHPRSPPLQRPQSSLQLPPLFSRREPMQLAPRSSEGSRKRSYTHMQGSEPHHSAYTEYDSRPAQYHSEDRRYERLHYDDARYEETRYAEQQQSYRDLPSPAREPAAVPSARYIRSPVLPRLMVPPSTAYVGAPSRYADERAYC</sequence>
<feature type="compositionally biased region" description="Low complexity" evidence="1">
    <location>
        <begin position="191"/>
        <end position="202"/>
    </location>
</feature>
<gene>
    <name evidence="2" type="ORF">N0F65_001188</name>
</gene>
<keyword evidence="3" id="KW-1185">Reference proteome</keyword>
<evidence type="ECO:0000313" key="3">
    <source>
        <dbReference type="Proteomes" id="UP001146120"/>
    </source>
</evidence>
<evidence type="ECO:0000256" key="1">
    <source>
        <dbReference type="SAM" id="MobiDB-lite"/>
    </source>
</evidence>
<reference evidence="2" key="1">
    <citation type="submission" date="2022-11" db="EMBL/GenBank/DDBJ databases">
        <authorList>
            <person name="Morgan W.R."/>
            <person name="Tartar A."/>
        </authorList>
    </citation>
    <scope>NUCLEOTIDE SEQUENCE</scope>
    <source>
        <strain evidence="2">ARSEF 373</strain>
    </source>
</reference>
<reference evidence="2" key="2">
    <citation type="journal article" date="2023" name="Microbiol Resour">
        <title>Decontamination and Annotation of the Draft Genome Sequence of the Oomycete Lagenidium giganteum ARSEF 373.</title>
        <authorList>
            <person name="Morgan W.R."/>
            <person name="Tartar A."/>
        </authorList>
    </citation>
    <scope>NUCLEOTIDE SEQUENCE</scope>
    <source>
        <strain evidence="2">ARSEF 373</strain>
    </source>
</reference>
<feature type="compositionally biased region" description="Basic and acidic residues" evidence="1">
    <location>
        <begin position="230"/>
        <end position="251"/>
    </location>
</feature>
<accession>A0AAV2Z5K1</accession>
<dbReference type="AlphaFoldDB" id="A0AAV2Z5K1"/>
<evidence type="ECO:0000313" key="2">
    <source>
        <dbReference type="EMBL" id="DBA00717.1"/>
    </source>
</evidence>
<dbReference type="Proteomes" id="UP001146120">
    <property type="component" value="Unassembled WGS sequence"/>
</dbReference>
<proteinExistence type="predicted"/>
<name>A0AAV2Z5K1_9STRA</name>
<feature type="region of interest" description="Disordered" evidence="1">
    <location>
        <begin position="269"/>
        <end position="289"/>
    </location>
</feature>
<comment type="caution">
    <text evidence="2">The sequence shown here is derived from an EMBL/GenBank/DDBJ whole genome shotgun (WGS) entry which is preliminary data.</text>
</comment>
<protein>
    <submittedName>
        <fullName evidence="2">Uncharacterized protein</fullName>
    </submittedName>
</protein>
<dbReference type="EMBL" id="DAKRPA010000059">
    <property type="protein sequence ID" value="DBA00717.1"/>
    <property type="molecule type" value="Genomic_DNA"/>
</dbReference>
<organism evidence="2 3">
    <name type="scientific">Lagenidium giganteum</name>
    <dbReference type="NCBI Taxonomy" id="4803"/>
    <lineage>
        <taxon>Eukaryota</taxon>
        <taxon>Sar</taxon>
        <taxon>Stramenopiles</taxon>
        <taxon>Oomycota</taxon>
        <taxon>Peronosporomycetes</taxon>
        <taxon>Pythiales</taxon>
        <taxon>Pythiaceae</taxon>
    </lineage>
</organism>
<feature type="region of interest" description="Disordered" evidence="1">
    <location>
        <begin position="141"/>
        <end position="251"/>
    </location>
</feature>
<feature type="compositionally biased region" description="Pro residues" evidence="1">
    <location>
        <begin position="149"/>
        <end position="164"/>
    </location>
</feature>